<comment type="similarity">
    <text evidence="1">Belongs to the peptidase C48 family.</text>
</comment>
<evidence type="ECO:0000256" key="5">
    <source>
        <dbReference type="ARBA" id="ARBA00022801"/>
    </source>
</evidence>
<dbReference type="InterPro" id="IPR003653">
    <property type="entry name" value="Peptidase_C48_C"/>
</dbReference>
<feature type="compositionally biased region" description="Basic and acidic residues" evidence="6">
    <location>
        <begin position="898"/>
        <end position="921"/>
    </location>
</feature>
<feature type="compositionally biased region" description="Basic and acidic residues" evidence="6">
    <location>
        <begin position="174"/>
        <end position="188"/>
    </location>
</feature>
<feature type="compositionally biased region" description="Polar residues" evidence="6">
    <location>
        <begin position="95"/>
        <end position="107"/>
    </location>
</feature>
<keyword evidence="5" id="KW-0378">Hydrolase</keyword>
<reference evidence="8" key="1">
    <citation type="journal article" date="2021" name="Nat. Commun.">
        <title>Genetic determinants of endophytism in the Arabidopsis root mycobiome.</title>
        <authorList>
            <person name="Mesny F."/>
            <person name="Miyauchi S."/>
            <person name="Thiergart T."/>
            <person name="Pickel B."/>
            <person name="Atanasova L."/>
            <person name="Karlsson M."/>
            <person name="Huettel B."/>
            <person name="Barry K.W."/>
            <person name="Haridas S."/>
            <person name="Chen C."/>
            <person name="Bauer D."/>
            <person name="Andreopoulos W."/>
            <person name="Pangilinan J."/>
            <person name="LaButti K."/>
            <person name="Riley R."/>
            <person name="Lipzen A."/>
            <person name="Clum A."/>
            <person name="Drula E."/>
            <person name="Henrissat B."/>
            <person name="Kohler A."/>
            <person name="Grigoriev I.V."/>
            <person name="Martin F.M."/>
            <person name="Hacquard S."/>
        </authorList>
    </citation>
    <scope>NUCLEOTIDE SEQUENCE</scope>
    <source>
        <strain evidence="8">MPI-SDFR-AT-0073</strain>
    </source>
</reference>
<feature type="compositionally biased region" description="Acidic residues" evidence="6">
    <location>
        <begin position="143"/>
        <end position="153"/>
    </location>
</feature>
<evidence type="ECO:0000256" key="6">
    <source>
        <dbReference type="SAM" id="MobiDB-lite"/>
    </source>
</evidence>
<dbReference type="InterPro" id="IPR051947">
    <property type="entry name" value="Sentrin-specific_protease"/>
</dbReference>
<feature type="compositionally biased region" description="Basic and acidic residues" evidence="6">
    <location>
        <begin position="249"/>
        <end position="282"/>
    </location>
</feature>
<feature type="region of interest" description="Disordered" evidence="6">
    <location>
        <begin position="761"/>
        <end position="789"/>
    </location>
</feature>
<dbReference type="RefSeq" id="XP_045956506.1">
    <property type="nucleotide sequence ID" value="XM_046096361.1"/>
</dbReference>
<dbReference type="SUPFAM" id="SSF54001">
    <property type="entry name" value="Cysteine proteinases"/>
    <property type="match status" value="1"/>
</dbReference>
<dbReference type="InterPro" id="IPR057501">
    <property type="entry name" value="DeUb_enz_PH"/>
</dbReference>
<feature type="compositionally biased region" description="Polar residues" evidence="6">
    <location>
        <begin position="239"/>
        <end position="248"/>
    </location>
</feature>
<feature type="compositionally biased region" description="Basic and acidic residues" evidence="6">
    <location>
        <begin position="209"/>
        <end position="218"/>
    </location>
</feature>
<evidence type="ECO:0000256" key="3">
    <source>
        <dbReference type="ARBA" id="ARBA00022670"/>
    </source>
</evidence>
<evidence type="ECO:0000256" key="2">
    <source>
        <dbReference type="ARBA" id="ARBA00022553"/>
    </source>
</evidence>
<dbReference type="GO" id="GO:0070139">
    <property type="term" value="F:SUMO-specific endopeptidase activity"/>
    <property type="evidence" value="ECO:0007669"/>
    <property type="project" value="TreeGrafter"/>
</dbReference>
<dbReference type="Proteomes" id="UP000758603">
    <property type="component" value="Unassembled WGS sequence"/>
</dbReference>
<dbReference type="EMBL" id="JAGPXC010000006">
    <property type="protein sequence ID" value="KAH6652228.1"/>
    <property type="molecule type" value="Genomic_DNA"/>
</dbReference>
<dbReference type="AlphaFoldDB" id="A0A9P8UHJ4"/>
<feature type="compositionally biased region" description="Polar residues" evidence="6">
    <location>
        <begin position="716"/>
        <end position="731"/>
    </location>
</feature>
<keyword evidence="9" id="KW-1185">Reference proteome</keyword>
<feature type="region of interest" description="Disordered" evidence="6">
    <location>
        <begin position="13"/>
        <end position="282"/>
    </location>
</feature>
<accession>A0A9P8UHJ4</accession>
<evidence type="ECO:0000256" key="1">
    <source>
        <dbReference type="ARBA" id="ARBA00005234"/>
    </source>
</evidence>
<comment type="caution">
    <text evidence="8">The sequence shown here is derived from an EMBL/GenBank/DDBJ whole genome shotgun (WGS) entry which is preliminary data.</text>
</comment>
<dbReference type="Gene3D" id="3.40.395.10">
    <property type="entry name" value="Adenoviral Proteinase, Chain A"/>
    <property type="match status" value="1"/>
</dbReference>
<keyword evidence="2" id="KW-0597">Phosphoprotein</keyword>
<evidence type="ECO:0000256" key="4">
    <source>
        <dbReference type="ARBA" id="ARBA00022786"/>
    </source>
</evidence>
<feature type="compositionally biased region" description="Polar residues" evidence="6">
    <location>
        <begin position="17"/>
        <end position="28"/>
    </location>
</feature>
<dbReference type="Pfam" id="PF02902">
    <property type="entry name" value="Peptidase_C48"/>
    <property type="match status" value="1"/>
</dbReference>
<sequence>MMVIRKFMDSLTGAFKPTNTLNGTQHQRTLPPLPDAPLASASHEPPATKQKSHEPDTFSTSQSYFAIDSEPRSAPARRPSASSILSGDFPRKAASVQSSSKPASLTNVGEYRSVEKQTQPPKSKRKRLGKLPNICASSPQVLDDSDSIVDDGDAEKVDLIQAWEMDKQPNAPIEHQDKPLDEYRERFYRPSYLPSKPTASQPNASKRKWGLDSKEPRKQPRNSSPDPLSGEGEFVHRSLPQSRTIASKSESRRGEIRPTEFKKPPKAAADSRKGNKRPDIDHARDILGTGLRIKSAVDGRYMYSALREDPNEECSLRVHDVSTILLPTTSEGDVMGEYSYLAVDLKKSNAIKYETTPGHVVCIERSLDPGMSAGPKLLVEFTDRKGLELFVQWVQMERSESLQLSVQAVQDDKLSKTLGHMGEKATKSKVLRDSDNTLSQVPDDVKLMERQHEKRLQTSQPLAPWNRKPSGPPKLRDAMRPPPSHNHVREEESITIPESPTALAPVTRASRTRSVKLIDRVPTPKGWTDEHPNWEKSWRNSLVFPPQGKNRATVDKEDIVRLDEGQFLNDNLIIFGLRYLQDQLEKERPEIAKRVYFHNTFFYDKLKPSKSGAGINYDSVKGWTAKVDLFTKDFIVVPINEHAHWYVAIIYNAPKLIPEENTSGLDRRTETADDVDGIPSETEQAAITGQHLTVAHDISTLGESVPLVEEEMRRMSITSSNDATEPSGQDKQANKELQGGNQPTENEDVYEMIESDVYAAGTQPTNAASRRKAPKKSNSGQRKHDTSQPKIITLDSLGSAHSPACSYLRQYMVAELKDKKGLEVPDPGKLGITAKHIPLQENYCDCGLYLIGYIDAFQRDPDKFIHSLLQYGEPDWELNSSATRHKLRELIFELQRQQREREDLEEAEKRERKRKIAEQKRSKSRPSSSDGKSDKQSTEPADHATKSTVRSELSSALDICQNSTTQNTCDASSLLRRNLRASNINTGQVLSGGTKFNEPLSGTKDTPHDRETTTPHGREAELCFTAQVARTLGGYLGQPC</sequence>
<dbReference type="GO" id="GO:0005737">
    <property type="term" value="C:cytoplasm"/>
    <property type="evidence" value="ECO:0007669"/>
    <property type="project" value="TreeGrafter"/>
</dbReference>
<evidence type="ECO:0000259" key="7">
    <source>
        <dbReference type="PROSITE" id="PS50600"/>
    </source>
</evidence>
<organism evidence="8 9">
    <name type="scientific">Truncatella angustata</name>
    <dbReference type="NCBI Taxonomy" id="152316"/>
    <lineage>
        <taxon>Eukaryota</taxon>
        <taxon>Fungi</taxon>
        <taxon>Dikarya</taxon>
        <taxon>Ascomycota</taxon>
        <taxon>Pezizomycotina</taxon>
        <taxon>Sordariomycetes</taxon>
        <taxon>Xylariomycetidae</taxon>
        <taxon>Amphisphaeriales</taxon>
        <taxon>Sporocadaceae</taxon>
        <taxon>Truncatella</taxon>
    </lineage>
</organism>
<dbReference type="PANTHER" id="PTHR46896">
    <property type="entry name" value="SENTRIN-SPECIFIC PROTEASE"/>
    <property type="match status" value="1"/>
</dbReference>
<feature type="domain" description="Ubiquitin-like protease family profile" evidence="7">
    <location>
        <begin position="552"/>
        <end position="857"/>
    </location>
</feature>
<dbReference type="Pfam" id="PF25424">
    <property type="entry name" value="PH_35"/>
    <property type="match status" value="1"/>
</dbReference>
<gene>
    <name evidence="8" type="ORF">BKA67DRAFT_351143</name>
</gene>
<dbReference type="InterPro" id="IPR038765">
    <property type="entry name" value="Papain-like_cys_pep_sf"/>
</dbReference>
<dbReference type="OrthoDB" id="442460at2759"/>
<feature type="compositionally biased region" description="Low complexity" evidence="6">
    <location>
        <begin position="72"/>
        <end position="83"/>
    </location>
</feature>
<feature type="region of interest" description="Disordered" evidence="6">
    <location>
        <begin position="713"/>
        <end position="745"/>
    </location>
</feature>
<evidence type="ECO:0000313" key="9">
    <source>
        <dbReference type="Proteomes" id="UP000758603"/>
    </source>
</evidence>
<feature type="region of interest" description="Disordered" evidence="6">
    <location>
        <begin position="452"/>
        <end position="497"/>
    </location>
</feature>
<evidence type="ECO:0000313" key="8">
    <source>
        <dbReference type="EMBL" id="KAH6652228.1"/>
    </source>
</evidence>
<dbReference type="GO" id="GO:0005634">
    <property type="term" value="C:nucleus"/>
    <property type="evidence" value="ECO:0007669"/>
    <property type="project" value="TreeGrafter"/>
</dbReference>
<feature type="compositionally biased region" description="Basic and acidic residues" evidence="6">
    <location>
        <begin position="1005"/>
        <end position="1015"/>
    </location>
</feature>
<dbReference type="GO" id="GO:0016926">
    <property type="term" value="P:protein desumoylation"/>
    <property type="evidence" value="ECO:0007669"/>
    <property type="project" value="TreeGrafter"/>
</dbReference>
<dbReference type="GeneID" id="70125254"/>
<feature type="region of interest" description="Disordered" evidence="6">
    <location>
        <begin position="898"/>
        <end position="950"/>
    </location>
</feature>
<protein>
    <recommendedName>
        <fullName evidence="7">Ubiquitin-like protease family profile domain-containing protein</fullName>
    </recommendedName>
</protein>
<feature type="region of interest" description="Disordered" evidence="6">
    <location>
        <begin position="990"/>
        <end position="1015"/>
    </location>
</feature>
<dbReference type="GO" id="GO:0006508">
    <property type="term" value="P:proteolysis"/>
    <property type="evidence" value="ECO:0007669"/>
    <property type="project" value="UniProtKB-KW"/>
</dbReference>
<feature type="compositionally biased region" description="Basic and acidic residues" evidence="6">
    <location>
        <begin position="931"/>
        <end position="945"/>
    </location>
</feature>
<proteinExistence type="inferred from homology"/>
<dbReference type="PROSITE" id="PS50600">
    <property type="entry name" value="ULP_PROTEASE"/>
    <property type="match status" value="1"/>
</dbReference>
<dbReference type="PANTHER" id="PTHR46896:SF3">
    <property type="entry name" value="FI06413P-RELATED"/>
    <property type="match status" value="1"/>
</dbReference>
<keyword evidence="3" id="KW-0645">Protease</keyword>
<name>A0A9P8UHJ4_9PEZI</name>
<keyword evidence="4" id="KW-0833">Ubl conjugation pathway</keyword>